<evidence type="ECO:0000313" key="2">
    <source>
        <dbReference type="EMBL" id="MFB9820611.1"/>
    </source>
</evidence>
<keyword evidence="1" id="KW-0732">Signal</keyword>
<evidence type="ECO:0000313" key="3">
    <source>
        <dbReference type="Proteomes" id="UP001589702"/>
    </source>
</evidence>
<dbReference type="EMBL" id="JBHMBC010000022">
    <property type="protein sequence ID" value="MFB9820611.1"/>
    <property type="molecule type" value="Genomic_DNA"/>
</dbReference>
<dbReference type="Proteomes" id="UP001589702">
    <property type="component" value="Unassembled WGS sequence"/>
</dbReference>
<sequence>MKTIQLILGPSILLAGLLTGSAAAQADTLPPTLAGETFVADTPFPSGDSTGCTNGDGTGTFTYHFQGTASGPYPGTFVEDVSVTAGAPVLPDTFTRLTAFHATFTITSVTGGVTGTKDLAPGASGLAYCSLGRHHRATFAAPSLTYSAAISSGGHTNTDEGTASATLQYAHPFSESFLTSEGLSPTTKDQCKKDGWMDYPQFKNQGQCVAYVNHQQ</sequence>
<dbReference type="RefSeq" id="WP_234751144.1">
    <property type="nucleotide sequence ID" value="NZ_BAAAWN010000001.1"/>
</dbReference>
<name>A0ABV5Y1N4_ARTRM</name>
<organism evidence="2 3">
    <name type="scientific">Arthrobacter ramosus</name>
    <dbReference type="NCBI Taxonomy" id="1672"/>
    <lineage>
        <taxon>Bacteria</taxon>
        <taxon>Bacillati</taxon>
        <taxon>Actinomycetota</taxon>
        <taxon>Actinomycetes</taxon>
        <taxon>Micrococcales</taxon>
        <taxon>Micrococcaceae</taxon>
        <taxon>Arthrobacter</taxon>
    </lineage>
</organism>
<feature type="chain" id="PRO_5045690682" evidence="1">
    <location>
        <begin position="27"/>
        <end position="216"/>
    </location>
</feature>
<proteinExistence type="predicted"/>
<keyword evidence="3" id="KW-1185">Reference proteome</keyword>
<reference evidence="2 3" key="1">
    <citation type="submission" date="2024-09" db="EMBL/GenBank/DDBJ databases">
        <authorList>
            <person name="Sun Q."/>
            <person name="Mori K."/>
        </authorList>
    </citation>
    <scope>NUCLEOTIDE SEQUENCE [LARGE SCALE GENOMIC DNA]</scope>
    <source>
        <strain evidence="2 3">JCM 1334</strain>
    </source>
</reference>
<evidence type="ECO:0000256" key="1">
    <source>
        <dbReference type="SAM" id="SignalP"/>
    </source>
</evidence>
<comment type="caution">
    <text evidence="2">The sequence shown here is derived from an EMBL/GenBank/DDBJ whole genome shotgun (WGS) entry which is preliminary data.</text>
</comment>
<protein>
    <submittedName>
        <fullName evidence="2">Uncharacterized protein</fullName>
    </submittedName>
</protein>
<gene>
    <name evidence="2" type="ORF">ACFFP1_14015</name>
</gene>
<accession>A0ABV5Y1N4</accession>
<feature type="signal peptide" evidence="1">
    <location>
        <begin position="1"/>
        <end position="26"/>
    </location>
</feature>